<dbReference type="Pfam" id="PF07992">
    <property type="entry name" value="Pyr_redox_2"/>
    <property type="match status" value="1"/>
</dbReference>
<dbReference type="InterPro" id="IPR050097">
    <property type="entry name" value="Ferredoxin-NADP_redctase_2"/>
</dbReference>
<feature type="domain" description="FAD/NAD(P)-binding" evidence="3">
    <location>
        <begin position="13"/>
        <end position="151"/>
    </location>
</feature>
<dbReference type="PANTHER" id="PTHR48105">
    <property type="entry name" value="THIOREDOXIN REDUCTASE 1-RELATED-RELATED"/>
    <property type="match status" value="1"/>
</dbReference>
<keyword evidence="2" id="KW-0560">Oxidoreductase</keyword>
<keyword evidence="1" id="KW-0285">Flavoprotein</keyword>
<dbReference type="RefSeq" id="WP_380693053.1">
    <property type="nucleotide sequence ID" value="NZ_JBHRYR010000002.1"/>
</dbReference>
<evidence type="ECO:0000313" key="5">
    <source>
        <dbReference type="Proteomes" id="UP001595617"/>
    </source>
</evidence>
<dbReference type="Proteomes" id="UP001595617">
    <property type="component" value="Unassembled WGS sequence"/>
</dbReference>
<evidence type="ECO:0000256" key="1">
    <source>
        <dbReference type="ARBA" id="ARBA00022630"/>
    </source>
</evidence>
<accession>A0ABV7ZX30</accession>
<dbReference type="InterPro" id="IPR023753">
    <property type="entry name" value="FAD/NAD-binding_dom"/>
</dbReference>
<dbReference type="Gene3D" id="3.50.50.60">
    <property type="entry name" value="FAD/NAD(P)-binding domain"/>
    <property type="match status" value="2"/>
</dbReference>
<reference evidence="5" key="1">
    <citation type="journal article" date="2019" name="Int. J. Syst. Evol. Microbiol.">
        <title>The Global Catalogue of Microorganisms (GCM) 10K type strain sequencing project: providing services to taxonomists for standard genome sequencing and annotation.</title>
        <authorList>
            <consortium name="The Broad Institute Genomics Platform"/>
            <consortium name="The Broad Institute Genome Sequencing Center for Infectious Disease"/>
            <person name="Wu L."/>
            <person name="Ma J."/>
        </authorList>
    </citation>
    <scope>NUCLEOTIDE SEQUENCE [LARGE SCALE GENOMIC DNA]</scope>
    <source>
        <strain evidence="5">IBRC 10765</strain>
    </source>
</reference>
<organism evidence="4 5">
    <name type="scientific">Saccharospirillum mangrovi</name>
    <dbReference type="NCBI Taxonomy" id="2161747"/>
    <lineage>
        <taxon>Bacteria</taxon>
        <taxon>Pseudomonadati</taxon>
        <taxon>Pseudomonadota</taxon>
        <taxon>Gammaproteobacteria</taxon>
        <taxon>Oceanospirillales</taxon>
        <taxon>Saccharospirillaceae</taxon>
        <taxon>Saccharospirillum</taxon>
    </lineage>
</organism>
<dbReference type="PRINTS" id="PR00368">
    <property type="entry name" value="FADPNR"/>
</dbReference>
<protein>
    <submittedName>
        <fullName evidence="4">NAD(P)/FAD-dependent oxidoreductase</fullName>
    </submittedName>
</protein>
<dbReference type="EMBL" id="JBHRYR010000002">
    <property type="protein sequence ID" value="MFC3851722.1"/>
    <property type="molecule type" value="Genomic_DNA"/>
</dbReference>
<evidence type="ECO:0000256" key="2">
    <source>
        <dbReference type="ARBA" id="ARBA00023002"/>
    </source>
</evidence>
<evidence type="ECO:0000259" key="3">
    <source>
        <dbReference type="Pfam" id="PF07992"/>
    </source>
</evidence>
<gene>
    <name evidence="4" type="ORF">ACFOOG_02650</name>
</gene>
<evidence type="ECO:0000313" key="4">
    <source>
        <dbReference type="EMBL" id="MFC3851722.1"/>
    </source>
</evidence>
<name>A0ABV7ZX30_9GAMM</name>
<dbReference type="PRINTS" id="PR00469">
    <property type="entry name" value="PNDRDTASEII"/>
</dbReference>
<sequence>MLNPEFTNKDNADVVIIGGSFAGLSAAMQLVRAQRRVVVIDANKPRNRFAAASHGIFALDGKTPEDIRATALAQLRAYPTFELLEDIATGIEQTRDGFAALTSKGTQVNAQRVILAMGITDQLPDIPGVTEHWGKSVIHCPYCHGYELKNRALGVLATSEMSFHQAAMIPDWGATTLFTQGRFEPEGQTLSHLQARGVEIERSPIVEVVGDGVQIQHVVLADGRTQPLGGLYVGPKIALNSPLIERLNLELEETPLGTIVKVDGFKESSLKGLYVAGDLSNAMQNGTFAIASGTMAGVAVHRSLIFDL</sequence>
<keyword evidence="5" id="KW-1185">Reference proteome</keyword>
<proteinExistence type="predicted"/>
<dbReference type="InterPro" id="IPR036188">
    <property type="entry name" value="FAD/NAD-bd_sf"/>
</dbReference>
<comment type="caution">
    <text evidence="4">The sequence shown here is derived from an EMBL/GenBank/DDBJ whole genome shotgun (WGS) entry which is preliminary data.</text>
</comment>
<dbReference type="SUPFAM" id="SSF51905">
    <property type="entry name" value="FAD/NAD(P)-binding domain"/>
    <property type="match status" value="1"/>
</dbReference>